<feature type="region of interest" description="Disordered" evidence="1">
    <location>
        <begin position="259"/>
        <end position="282"/>
    </location>
</feature>
<evidence type="ECO:0000313" key="3">
    <source>
        <dbReference type="Proteomes" id="UP001176961"/>
    </source>
</evidence>
<organism evidence="2 3">
    <name type="scientific">Cylicocyclus nassatus</name>
    <name type="common">Nematode worm</name>
    <dbReference type="NCBI Taxonomy" id="53992"/>
    <lineage>
        <taxon>Eukaryota</taxon>
        <taxon>Metazoa</taxon>
        <taxon>Ecdysozoa</taxon>
        <taxon>Nematoda</taxon>
        <taxon>Chromadorea</taxon>
        <taxon>Rhabditida</taxon>
        <taxon>Rhabditina</taxon>
        <taxon>Rhabditomorpha</taxon>
        <taxon>Strongyloidea</taxon>
        <taxon>Strongylidae</taxon>
        <taxon>Cylicocyclus</taxon>
    </lineage>
</organism>
<dbReference type="EMBL" id="CATQJL010000316">
    <property type="protein sequence ID" value="CAJ0605981.1"/>
    <property type="molecule type" value="Genomic_DNA"/>
</dbReference>
<protein>
    <submittedName>
        <fullName evidence="2">Uncharacterized protein</fullName>
    </submittedName>
</protein>
<gene>
    <name evidence="2" type="ORF">CYNAS_LOCUS17964</name>
</gene>
<name>A0AA36H907_CYLNA</name>
<feature type="compositionally biased region" description="Polar residues" evidence="1">
    <location>
        <begin position="363"/>
        <end position="379"/>
    </location>
</feature>
<feature type="compositionally biased region" description="Low complexity" evidence="1">
    <location>
        <begin position="260"/>
        <end position="276"/>
    </location>
</feature>
<keyword evidence="3" id="KW-1185">Reference proteome</keyword>
<evidence type="ECO:0000313" key="2">
    <source>
        <dbReference type="EMBL" id="CAJ0605981.1"/>
    </source>
</evidence>
<reference evidence="2" key="1">
    <citation type="submission" date="2023-07" db="EMBL/GenBank/DDBJ databases">
        <authorList>
            <consortium name="CYATHOMIX"/>
        </authorList>
    </citation>
    <scope>NUCLEOTIDE SEQUENCE</scope>
    <source>
        <strain evidence="2">N/A</strain>
    </source>
</reference>
<accession>A0AA36H907</accession>
<sequence length="488" mass="53960">MSDQNKYTAVPQDSDRVKYNASGADAALPDDVDREQASRSSLENCEAPSDNSYLPGSGPGSLVTRESPYYEKLIGIDADSAEYPEDLIMIGSSVDVHDDSKPLLLSEEHAVTESCTEAPHELTSKNSSQSDKTIMVMPEDIEAAGLSLQNLSNLTEAQFNNLVAIAERRQRNAESSLAADSQYDDQIAGSSSSTDSLTMVITEEGSLKLTDASGQMIVFDRTQLAALRIDVNNLTDESIQQIVQIAMPAICIGGKPLEPSKSSSLRSCRSDSTSLDEGSVTYKCDRDVSQSLPQQLNEHPPDQVPPRNAFIRYIKNGRLKVQYEDGRFEWVGEDNPNICETKPVQLSDHSSYHAGNPSDHGESSLTRSSRPKRTCSNESPFDGEPTVKRRGLVPAPNFCCPVCDRKVYQKEPSYIVIRLPACDDCTRGKMIQSKFNGCFGFTHSTLVDSANANELDWMRICKAKVLETDVSLNWLSYEWHFKSMRLRR</sequence>
<feature type="compositionally biased region" description="Polar residues" evidence="1">
    <location>
        <begin position="38"/>
        <end position="54"/>
    </location>
</feature>
<dbReference type="Proteomes" id="UP001176961">
    <property type="component" value="Unassembled WGS sequence"/>
</dbReference>
<feature type="region of interest" description="Disordered" evidence="1">
    <location>
        <begin position="349"/>
        <end position="388"/>
    </location>
</feature>
<dbReference type="AlphaFoldDB" id="A0AA36H907"/>
<proteinExistence type="predicted"/>
<comment type="caution">
    <text evidence="2">The sequence shown here is derived from an EMBL/GenBank/DDBJ whole genome shotgun (WGS) entry which is preliminary data.</text>
</comment>
<evidence type="ECO:0000256" key="1">
    <source>
        <dbReference type="SAM" id="MobiDB-lite"/>
    </source>
</evidence>
<feature type="region of interest" description="Disordered" evidence="1">
    <location>
        <begin position="1"/>
        <end position="62"/>
    </location>
</feature>